<dbReference type="EMBL" id="MVHR01000002">
    <property type="protein sequence ID" value="ORA76251.1"/>
    <property type="molecule type" value="Genomic_DNA"/>
</dbReference>
<evidence type="ECO:0000313" key="2">
    <source>
        <dbReference type="Proteomes" id="UP000192566"/>
    </source>
</evidence>
<protein>
    <submittedName>
        <fullName evidence="1">Retinol dehydrogenase</fullName>
    </submittedName>
</protein>
<dbReference type="Gene3D" id="3.40.50.10330">
    <property type="entry name" value="Probable inorganic polyphosphate/atp-NAD kinase, domain 1"/>
    <property type="match status" value="1"/>
</dbReference>
<sequence>MYLGVIVNPLARRNVAAGDRATELRGIVGPWGEVRETASVEDLRAAVQQLFPRITHLVSDGGDGSLNWLINEVQRHVTEPERWPTFVPTNGGSVNAVARKARVRGRPEAILRALAAAAETDRPPPEMFLDTLALDGESADGAPFHRLCFGLAAGGVGNRFYEKYYGNHTHGRADVVRVLARSFGDYVSNKVVHTGKPNYATSLFAPTQARVVIDGEEVPTRTHRLLHAGAIDLHIGAGFRLFPKAEKPGALHFQAGNLRPSRIIVRFPAALRSGTLRGDLIRDVNGHEMIIEAEDEPLSPIIDGERFVGIVKLVARAGPRIRVAQVGSSTAVLPRRAAV</sequence>
<dbReference type="InterPro" id="IPR001206">
    <property type="entry name" value="Diacylglycerol_kinase_cat_dom"/>
</dbReference>
<dbReference type="GO" id="GO:0016301">
    <property type="term" value="F:kinase activity"/>
    <property type="evidence" value="ECO:0007669"/>
    <property type="project" value="InterPro"/>
</dbReference>
<reference evidence="1 2" key="1">
    <citation type="submission" date="2017-02" db="EMBL/GenBank/DDBJ databases">
        <title>The new phylogeny of genus Mycobacterium.</title>
        <authorList>
            <person name="Tortoli E."/>
            <person name="Trovato A."/>
            <person name="Cirillo D.M."/>
        </authorList>
    </citation>
    <scope>NUCLEOTIDE SEQUENCE [LARGE SCALE GENOMIC DNA]</scope>
    <source>
        <strain evidence="1 2">DSM 44471</strain>
    </source>
</reference>
<proteinExistence type="predicted"/>
<dbReference type="OrthoDB" id="4746905at2"/>
<name>A0A1X0DV40_MYCHE</name>
<dbReference type="InterPro" id="IPR016064">
    <property type="entry name" value="NAD/diacylglycerol_kinase_sf"/>
</dbReference>
<dbReference type="InterPro" id="IPR017438">
    <property type="entry name" value="ATP-NAD_kinase_N"/>
</dbReference>
<dbReference type="STRING" id="53376.BST25_01520"/>
<dbReference type="RefSeq" id="WP_083072215.1">
    <property type="nucleotide sequence ID" value="NZ_AP022615.1"/>
</dbReference>
<comment type="caution">
    <text evidence="1">The sequence shown here is derived from an EMBL/GenBank/DDBJ whole genome shotgun (WGS) entry which is preliminary data.</text>
</comment>
<accession>A0A1X0DV40</accession>
<dbReference type="AlphaFoldDB" id="A0A1X0DV40"/>
<evidence type="ECO:0000313" key="1">
    <source>
        <dbReference type="EMBL" id="ORA76251.1"/>
    </source>
</evidence>
<organism evidence="1 2">
    <name type="scientific">Mycobacterium heidelbergense</name>
    <dbReference type="NCBI Taxonomy" id="53376"/>
    <lineage>
        <taxon>Bacteria</taxon>
        <taxon>Bacillati</taxon>
        <taxon>Actinomycetota</taxon>
        <taxon>Actinomycetes</taxon>
        <taxon>Mycobacteriales</taxon>
        <taxon>Mycobacteriaceae</taxon>
        <taxon>Mycobacterium</taxon>
        <taxon>Mycobacterium simiae complex</taxon>
    </lineage>
</organism>
<dbReference type="Proteomes" id="UP000192566">
    <property type="component" value="Unassembled WGS sequence"/>
</dbReference>
<gene>
    <name evidence="1" type="ORF">BST25_01520</name>
</gene>
<dbReference type="SUPFAM" id="SSF111331">
    <property type="entry name" value="NAD kinase/diacylglycerol kinase-like"/>
    <property type="match status" value="1"/>
</dbReference>
<dbReference type="Pfam" id="PF00781">
    <property type="entry name" value="DAGK_cat"/>
    <property type="match status" value="1"/>
</dbReference>
<keyword evidence="2" id="KW-1185">Reference proteome</keyword>